<feature type="compositionally biased region" description="Polar residues" evidence="1">
    <location>
        <begin position="55"/>
        <end position="66"/>
    </location>
</feature>
<dbReference type="WBParaSite" id="scf7180000421167.g6418">
    <property type="protein sequence ID" value="scf7180000421167.g6418"/>
    <property type="gene ID" value="scf7180000421167.g6418"/>
</dbReference>
<feature type="region of interest" description="Disordered" evidence="1">
    <location>
        <begin position="55"/>
        <end position="79"/>
    </location>
</feature>
<feature type="compositionally biased region" description="Basic residues" evidence="1">
    <location>
        <begin position="110"/>
        <end position="121"/>
    </location>
</feature>
<dbReference type="AlphaFoldDB" id="A0A915NV41"/>
<organism evidence="2 3">
    <name type="scientific">Meloidogyne floridensis</name>
    <dbReference type="NCBI Taxonomy" id="298350"/>
    <lineage>
        <taxon>Eukaryota</taxon>
        <taxon>Metazoa</taxon>
        <taxon>Ecdysozoa</taxon>
        <taxon>Nematoda</taxon>
        <taxon>Chromadorea</taxon>
        <taxon>Rhabditida</taxon>
        <taxon>Tylenchina</taxon>
        <taxon>Tylenchomorpha</taxon>
        <taxon>Tylenchoidea</taxon>
        <taxon>Meloidogynidae</taxon>
        <taxon>Meloidogyninae</taxon>
        <taxon>Meloidogyne</taxon>
    </lineage>
</organism>
<proteinExistence type="predicted"/>
<keyword evidence="2" id="KW-1185">Reference proteome</keyword>
<reference evidence="3" key="1">
    <citation type="submission" date="2022-11" db="UniProtKB">
        <authorList>
            <consortium name="WormBaseParasite"/>
        </authorList>
    </citation>
    <scope>IDENTIFICATION</scope>
</reference>
<evidence type="ECO:0000313" key="2">
    <source>
        <dbReference type="Proteomes" id="UP000887560"/>
    </source>
</evidence>
<dbReference type="Proteomes" id="UP000887560">
    <property type="component" value="Unplaced"/>
</dbReference>
<name>A0A915NV41_9BILA</name>
<evidence type="ECO:0000256" key="1">
    <source>
        <dbReference type="SAM" id="MobiDB-lite"/>
    </source>
</evidence>
<feature type="region of interest" description="Disordered" evidence="1">
    <location>
        <begin position="92"/>
        <end position="121"/>
    </location>
</feature>
<protein>
    <submittedName>
        <fullName evidence="3">Uncharacterized protein</fullName>
    </submittedName>
</protein>
<sequence>MSVEANCCCPQPPIIIQPPPALHKICQVANLAVVAAVSGGGGGRRRRSLISAINRQQNSKNSTIPRVNSKEKKANHGCSMCPPVPKQLTNSTISGGGNCTRSVPKEHKNILKQKKQIKKDN</sequence>
<evidence type="ECO:0000313" key="3">
    <source>
        <dbReference type="WBParaSite" id="scf7180000421167.g6418"/>
    </source>
</evidence>
<accession>A0A915NV41</accession>